<gene>
    <name evidence="6" type="ORF">ACFOUW_27405</name>
</gene>
<accession>A0ABV7YLH9</accession>
<evidence type="ECO:0000256" key="4">
    <source>
        <dbReference type="PROSITE-ProRule" id="PRU00335"/>
    </source>
</evidence>
<dbReference type="Gene3D" id="1.10.357.10">
    <property type="entry name" value="Tetracycline Repressor, domain 2"/>
    <property type="match status" value="1"/>
</dbReference>
<dbReference type="RefSeq" id="WP_205121827.1">
    <property type="nucleotide sequence ID" value="NZ_JAFBCM010000001.1"/>
</dbReference>
<dbReference type="Pfam" id="PF00440">
    <property type="entry name" value="TetR_N"/>
    <property type="match status" value="1"/>
</dbReference>
<protein>
    <submittedName>
        <fullName evidence="6">TetR/AcrR family transcriptional regulator</fullName>
    </submittedName>
</protein>
<organism evidence="6 7">
    <name type="scientific">Tenggerimyces flavus</name>
    <dbReference type="NCBI Taxonomy" id="1708749"/>
    <lineage>
        <taxon>Bacteria</taxon>
        <taxon>Bacillati</taxon>
        <taxon>Actinomycetota</taxon>
        <taxon>Actinomycetes</taxon>
        <taxon>Propionibacteriales</taxon>
        <taxon>Nocardioidaceae</taxon>
        <taxon>Tenggerimyces</taxon>
    </lineage>
</organism>
<evidence type="ECO:0000313" key="7">
    <source>
        <dbReference type="Proteomes" id="UP001595699"/>
    </source>
</evidence>
<keyword evidence="7" id="KW-1185">Reference proteome</keyword>
<evidence type="ECO:0000256" key="2">
    <source>
        <dbReference type="ARBA" id="ARBA00023125"/>
    </source>
</evidence>
<dbReference type="Proteomes" id="UP001595699">
    <property type="component" value="Unassembled WGS sequence"/>
</dbReference>
<proteinExistence type="predicted"/>
<dbReference type="PANTHER" id="PTHR30055:SF148">
    <property type="entry name" value="TETR-FAMILY TRANSCRIPTIONAL REGULATOR"/>
    <property type="match status" value="1"/>
</dbReference>
<dbReference type="PANTHER" id="PTHR30055">
    <property type="entry name" value="HTH-TYPE TRANSCRIPTIONAL REGULATOR RUTR"/>
    <property type="match status" value="1"/>
</dbReference>
<keyword evidence="1" id="KW-0805">Transcription regulation</keyword>
<dbReference type="PROSITE" id="PS50977">
    <property type="entry name" value="HTH_TETR_2"/>
    <property type="match status" value="1"/>
</dbReference>
<dbReference type="SUPFAM" id="SSF46689">
    <property type="entry name" value="Homeodomain-like"/>
    <property type="match status" value="1"/>
</dbReference>
<evidence type="ECO:0000256" key="1">
    <source>
        <dbReference type="ARBA" id="ARBA00023015"/>
    </source>
</evidence>
<keyword evidence="2 4" id="KW-0238">DNA-binding</keyword>
<evidence type="ECO:0000313" key="6">
    <source>
        <dbReference type="EMBL" id="MFC3764595.1"/>
    </source>
</evidence>
<sequence length="177" mass="18937">MRLATIAALIEHGLDGLVVENIAATAGVNKTTIYRRWGTREALVADALVANSGEKIEVPDTGSVRADLVGIARQVRDAIIAPASRALMSALAGGRHHPELQDIGHRFWAGRFAAVRPVIDRAIDRGELPADVNHDAVLSHVLGPIWFRVFGPGHDVDDTFVESCVDLVLTGVRGRAA</sequence>
<feature type="DNA-binding region" description="H-T-H motif" evidence="4">
    <location>
        <begin position="18"/>
        <end position="37"/>
    </location>
</feature>
<dbReference type="InterPro" id="IPR011075">
    <property type="entry name" value="TetR_C"/>
</dbReference>
<dbReference type="Pfam" id="PF16859">
    <property type="entry name" value="TetR_C_11"/>
    <property type="match status" value="1"/>
</dbReference>
<dbReference type="SUPFAM" id="SSF48498">
    <property type="entry name" value="Tetracyclin repressor-like, C-terminal domain"/>
    <property type="match status" value="1"/>
</dbReference>
<evidence type="ECO:0000256" key="3">
    <source>
        <dbReference type="ARBA" id="ARBA00023163"/>
    </source>
</evidence>
<dbReference type="InterPro" id="IPR009057">
    <property type="entry name" value="Homeodomain-like_sf"/>
</dbReference>
<dbReference type="EMBL" id="JBHRZH010000028">
    <property type="protein sequence ID" value="MFC3764595.1"/>
    <property type="molecule type" value="Genomic_DNA"/>
</dbReference>
<dbReference type="Gene3D" id="1.10.10.60">
    <property type="entry name" value="Homeodomain-like"/>
    <property type="match status" value="1"/>
</dbReference>
<dbReference type="InterPro" id="IPR001647">
    <property type="entry name" value="HTH_TetR"/>
</dbReference>
<feature type="domain" description="HTH tetR-type" evidence="5">
    <location>
        <begin position="1"/>
        <end position="55"/>
    </location>
</feature>
<evidence type="ECO:0000259" key="5">
    <source>
        <dbReference type="PROSITE" id="PS50977"/>
    </source>
</evidence>
<reference evidence="7" key="1">
    <citation type="journal article" date="2019" name="Int. J. Syst. Evol. Microbiol.">
        <title>The Global Catalogue of Microorganisms (GCM) 10K type strain sequencing project: providing services to taxonomists for standard genome sequencing and annotation.</title>
        <authorList>
            <consortium name="The Broad Institute Genomics Platform"/>
            <consortium name="The Broad Institute Genome Sequencing Center for Infectious Disease"/>
            <person name="Wu L."/>
            <person name="Ma J."/>
        </authorList>
    </citation>
    <scope>NUCLEOTIDE SEQUENCE [LARGE SCALE GENOMIC DNA]</scope>
    <source>
        <strain evidence="7">CGMCC 4.7241</strain>
    </source>
</reference>
<dbReference type="InterPro" id="IPR050109">
    <property type="entry name" value="HTH-type_TetR-like_transc_reg"/>
</dbReference>
<dbReference type="InterPro" id="IPR036271">
    <property type="entry name" value="Tet_transcr_reg_TetR-rel_C_sf"/>
</dbReference>
<name>A0ABV7YLH9_9ACTN</name>
<comment type="caution">
    <text evidence="6">The sequence shown here is derived from an EMBL/GenBank/DDBJ whole genome shotgun (WGS) entry which is preliminary data.</text>
</comment>
<keyword evidence="3" id="KW-0804">Transcription</keyword>